<sequence>MGNLFSFSLSHARTLKIGFSSTNPHLPDRFQRLLRSFWRFRYYFSTAIYSHHFLHKPCIFFPFFGWLYVTVFLYLKLFMMSPDRARGQRFPPLARQSSLYNLTFDEVQSQLGNIGKPLNAMNLDELLKSVIAVEGQLVQNPSSSSSSASFFLGNFNLNGTLRKKTVDEVWKEIVDHGNVNAMDNQFVQQQLTLGETTLEDFLVRAGVINTASQNGVLDPQQFMAIDPVAVVSQQADWLQFQMATVQQQQQQQMTMMDSNFNVPDSSVYEGQVVDVGYPKNQLAMTMLPAMSATSQDSQATTARKRRCSDVMEKTIERRQKRMIKNRESAARSRARKQAYTNQLEVEVDQLRKMNSWLKRQKEVNMLLSSNTIAQPKYQLRRTSSASF</sequence>
<feature type="transmembrane region" description="Helical" evidence="4">
    <location>
        <begin position="59"/>
        <end position="79"/>
    </location>
</feature>
<dbReference type="CDD" id="cd14707">
    <property type="entry name" value="bZIP_plant_BZIP46"/>
    <property type="match status" value="1"/>
</dbReference>
<evidence type="ECO:0000256" key="3">
    <source>
        <dbReference type="ARBA" id="ARBA00023242"/>
    </source>
</evidence>
<dbReference type="GO" id="GO:0003700">
    <property type="term" value="F:DNA-binding transcription factor activity"/>
    <property type="evidence" value="ECO:0007669"/>
    <property type="project" value="InterPro"/>
</dbReference>
<dbReference type="HOGENOM" id="CLU_043238_0_0_1"/>
<dbReference type="SUPFAM" id="SSF57959">
    <property type="entry name" value="Leucine zipper domain"/>
    <property type="match status" value="1"/>
</dbReference>
<dbReference type="OMA" id="MTMLDSN"/>
<dbReference type="GO" id="GO:0005634">
    <property type="term" value="C:nucleus"/>
    <property type="evidence" value="ECO:0000318"/>
    <property type="project" value="GO_Central"/>
</dbReference>
<dbReference type="InParanoid" id="A0A061FNM5"/>
<accession>A0A061FNM5</accession>
<name>A0A061FNM5_THECC</name>
<keyword evidence="7" id="KW-1185">Reference proteome</keyword>
<dbReference type="GO" id="GO:0045893">
    <property type="term" value="P:positive regulation of DNA-templated transcription"/>
    <property type="evidence" value="ECO:0007669"/>
    <property type="project" value="InterPro"/>
</dbReference>
<keyword evidence="3" id="KW-0539">Nucleus</keyword>
<dbReference type="GO" id="GO:0003677">
    <property type="term" value="F:DNA binding"/>
    <property type="evidence" value="ECO:0007669"/>
    <property type="project" value="UniProtKB-KW"/>
</dbReference>
<evidence type="ECO:0000256" key="1">
    <source>
        <dbReference type="ARBA" id="ARBA00004123"/>
    </source>
</evidence>
<dbReference type="Gene3D" id="1.20.5.170">
    <property type="match status" value="1"/>
</dbReference>
<dbReference type="InterPro" id="IPR043452">
    <property type="entry name" value="BZIP46-like"/>
</dbReference>
<dbReference type="InterPro" id="IPR004827">
    <property type="entry name" value="bZIP"/>
</dbReference>
<dbReference type="AlphaFoldDB" id="A0A061FNM5"/>
<dbReference type="STRING" id="3641.A0A061FNM5"/>
<keyword evidence="2" id="KW-0238">DNA-binding</keyword>
<comment type="subcellular location">
    <subcellularLocation>
        <location evidence="1">Nucleus</location>
    </subcellularLocation>
</comment>
<dbReference type="InterPro" id="IPR046347">
    <property type="entry name" value="bZIP_sf"/>
</dbReference>
<dbReference type="Proteomes" id="UP000026915">
    <property type="component" value="Chromosome 8"/>
</dbReference>
<keyword evidence="4" id="KW-1133">Transmembrane helix</keyword>
<dbReference type="Pfam" id="PF00170">
    <property type="entry name" value="bZIP_1"/>
    <property type="match status" value="1"/>
</dbReference>
<dbReference type="PANTHER" id="PTHR22952">
    <property type="entry name" value="CAMP-RESPONSE ELEMENT BINDING PROTEIN-RELATED"/>
    <property type="match status" value="1"/>
</dbReference>
<organism evidence="6 7">
    <name type="scientific">Theobroma cacao</name>
    <name type="common">Cacao</name>
    <name type="synonym">Cocoa</name>
    <dbReference type="NCBI Taxonomy" id="3641"/>
    <lineage>
        <taxon>Eukaryota</taxon>
        <taxon>Viridiplantae</taxon>
        <taxon>Streptophyta</taxon>
        <taxon>Embryophyta</taxon>
        <taxon>Tracheophyta</taxon>
        <taxon>Spermatophyta</taxon>
        <taxon>Magnoliopsida</taxon>
        <taxon>eudicotyledons</taxon>
        <taxon>Gunneridae</taxon>
        <taxon>Pentapetalae</taxon>
        <taxon>rosids</taxon>
        <taxon>malvids</taxon>
        <taxon>Malvales</taxon>
        <taxon>Malvaceae</taxon>
        <taxon>Byttnerioideae</taxon>
        <taxon>Theobroma</taxon>
    </lineage>
</organism>
<dbReference type="FunFam" id="1.20.5.170:FF:000036">
    <property type="entry name" value="ABSCISIC ACID-INSENSITIVE 5-like protein 2"/>
    <property type="match status" value="1"/>
</dbReference>
<dbReference type="Gramene" id="EOY16124">
    <property type="protein sequence ID" value="EOY16124"/>
    <property type="gene ID" value="TCM_034992"/>
</dbReference>
<evidence type="ECO:0000259" key="5">
    <source>
        <dbReference type="PROSITE" id="PS50217"/>
    </source>
</evidence>
<proteinExistence type="predicted"/>
<feature type="domain" description="BZIP" evidence="5">
    <location>
        <begin position="315"/>
        <end position="360"/>
    </location>
</feature>
<evidence type="ECO:0000313" key="7">
    <source>
        <dbReference type="Proteomes" id="UP000026915"/>
    </source>
</evidence>
<evidence type="ECO:0000256" key="2">
    <source>
        <dbReference type="ARBA" id="ARBA00023125"/>
    </source>
</evidence>
<dbReference type="EMBL" id="CM001886">
    <property type="protein sequence ID" value="EOY16124.1"/>
    <property type="molecule type" value="Genomic_DNA"/>
</dbReference>
<evidence type="ECO:0000256" key="4">
    <source>
        <dbReference type="SAM" id="Phobius"/>
    </source>
</evidence>
<keyword evidence="4" id="KW-0812">Transmembrane</keyword>
<dbReference type="eggNOG" id="ENOG502QQD9">
    <property type="taxonomic scope" value="Eukaryota"/>
</dbReference>
<dbReference type="PROSITE" id="PS00036">
    <property type="entry name" value="BZIP_BASIC"/>
    <property type="match status" value="1"/>
</dbReference>
<dbReference type="SMART" id="SM00338">
    <property type="entry name" value="BRLZ"/>
    <property type="match status" value="1"/>
</dbReference>
<dbReference type="PANTHER" id="PTHR22952:SF404">
    <property type="entry name" value="BZIP DOMAIN-CONTAINING PROTEIN"/>
    <property type="match status" value="1"/>
</dbReference>
<protein>
    <submittedName>
        <fullName evidence="6">Abscisic acid responsive element-binding factor 1, putative</fullName>
    </submittedName>
</protein>
<reference evidence="6 7" key="1">
    <citation type="journal article" date="2013" name="Genome Biol.">
        <title>The genome sequence of the most widely cultivated cacao type and its use to identify candidate genes regulating pod color.</title>
        <authorList>
            <person name="Motamayor J.C."/>
            <person name="Mockaitis K."/>
            <person name="Schmutz J."/>
            <person name="Haiminen N."/>
            <person name="Iii D.L."/>
            <person name="Cornejo O."/>
            <person name="Findley S.D."/>
            <person name="Zheng P."/>
            <person name="Utro F."/>
            <person name="Royaert S."/>
            <person name="Saski C."/>
            <person name="Jenkins J."/>
            <person name="Podicheti R."/>
            <person name="Zhao M."/>
            <person name="Scheffler B.E."/>
            <person name="Stack J.C."/>
            <person name="Feltus F.A."/>
            <person name="Mustiga G.M."/>
            <person name="Amores F."/>
            <person name="Phillips W."/>
            <person name="Marelli J.P."/>
            <person name="May G.D."/>
            <person name="Shapiro H."/>
            <person name="Ma J."/>
            <person name="Bustamante C.D."/>
            <person name="Schnell R.J."/>
            <person name="Main D."/>
            <person name="Gilbert D."/>
            <person name="Parida L."/>
            <person name="Kuhn D.N."/>
        </authorList>
    </citation>
    <scope>NUCLEOTIDE SEQUENCE [LARGE SCALE GENOMIC DNA]</scope>
    <source>
        <strain evidence="7">cv. Matina 1-6</strain>
    </source>
</reference>
<keyword evidence="4" id="KW-0472">Membrane</keyword>
<dbReference type="PROSITE" id="PS50217">
    <property type="entry name" value="BZIP"/>
    <property type="match status" value="1"/>
</dbReference>
<gene>
    <name evidence="6" type="ORF">TCM_034992</name>
</gene>
<evidence type="ECO:0000313" key="6">
    <source>
        <dbReference type="EMBL" id="EOY16124.1"/>
    </source>
</evidence>